<dbReference type="AlphaFoldDB" id="A0AAE1EZF7"/>
<evidence type="ECO:0000313" key="6">
    <source>
        <dbReference type="Proteomes" id="UP001286313"/>
    </source>
</evidence>
<feature type="region of interest" description="Disordered" evidence="3">
    <location>
        <begin position="699"/>
        <end position="763"/>
    </location>
</feature>
<dbReference type="InterPro" id="IPR007109">
    <property type="entry name" value="Brix"/>
</dbReference>
<dbReference type="EMBL" id="JAWQEG010003855">
    <property type="protein sequence ID" value="KAK3864166.1"/>
    <property type="molecule type" value="Genomic_DNA"/>
</dbReference>
<dbReference type="SMART" id="SM00028">
    <property type="entry name" value="TPR"/>
    <property type="match status" value="2"/>
</dbReference>
<evidence type="ECO:0000256" key="2">
    <source>
        <dbReference type="SAM" id="Coils"/>
    </source>
</evidence>
<dbReference type="GO" id="GO:0034457">
    <property type="term" value="C:Mpp10 complex"/>
    <property type="evidence" value="ECO:0007669"/>
    <property type="project" value="UniProtKB-ARBA"/>
</dbReference>
<evidence type="ECO:0000313" key="5">
    <source>
        <dbReference type="EMBL" id="KAK3864166.1"/>
    </source>
</evidence>
<feature type="coiled-coil region" evidence="2">
    <location>
        <begin position="648"/>
        <end position="692"/>
    </location>
</feature>
<dbReference type="PANTHER" id="PTHR22734">
    <property type="entry name" value="U3 SMALL NUCLEOLAR RIBONUCLEOPROTEIN PROTEIN IMP4"/>
    <property type="match status" value="1"/>
</dbReference>
<feature type="domain" description="Brix" evidence="4">
    <location>
        <begin position="97"/>
        <end position="279"/>
    </location>
</feature>
<feature type="repeat" description="TPR" evidence="1">
    <location>
        <begin position="578"/>
        <end position="611"/>
    </location>
</feature>
<dbReference type="InterPro" id="IPR044281">
    <property type="entry name" value="IMP4/RPF1"/>
</dbReference>
<keyword evidence="1" id="KW-0802">TPR repeat</keyword>
<gene>
    <name evidence="5" type="ORF">Pcinc_030122</name>
</gene>
<name>A0AAE1EZF7_PETCI</name>
<dbReference type="Gene3D" id="1.25.40.10">
    <property type="entry name" value="Tetratricopeptide repeat domain"/>
    <property type="match status" value="1"/>
</dbReference>
<dbReference type="GO" id="GO:0006364">
    <property type="term" value="P:rRNA processing"/>
    <property type="evidence" value="ECO:0007669"/>
    <property type="project" value="InterPro"/>
</dbReference>
<dbReference type="SUPFAM" id="SSF48452">
    <property type="entry name" value="TPR-like"/>
    <property type="match status" value="1"/>
</dbReference>
<feature type="region of interest" description="Disordered" evidence="3">
    <location>
        <begin position="307"/>
        <end position="348"/>
    </location>
</feature>
<evidence type="ECO:0000256" key="3">
    <source>
        <dbReference type="SAM" id="MobiDB-lite"/>
    </source>
</evidence>
<keyword evidence="6" id="KW-1185">Reference proteome</keyword>
<feature type="compositionally biased region" description="Acidic residues" evidence="3">
    <location>
        <begin position="423"/>
        <end position="460"/>
    </location>
</feature>
<keyword evidence="2" id="KW-0175">Coiled coil</keyword>
<feature type="region of interest" description="Disordered" evidence="3">
    <location>
        <begin position="777"/>
        <end position="804"/>
    </location>
</feature>
<dbReference type="FunFam" id="3.40.50.10480:FF:000001">
    <property type="entry name" value="IMP4, U3 small nucleolar ribonucleoprotein"/>
    <property type="match status" value="1"/>
</dbReference>
<comment type="caution">
    <text evidence="5">The sequence shown here is derived from an EMBL/GenBank/DDBJ whole genome shotgun (WGS) entry which is preliminary data.</text>
</comment>
<reference evidence="5" key="1">
    <citation type="submission" date="2023-10" db="EMBL/GenBank/DDBJ databases">
        <title>Genome assemblies of two species of porcelain crab, Petrolisthes cinctipes and Petrolisthes manimaculis (Anomura: Porcellanidae).</title>
        <authorList>
            <person name="Angst P."/>
        </authorList>
    </citation>
    <scope>NUCLEOTIDE SEQUENCE</scope>
    <source>
        <strain evidence="5">PB745_01</strain>
        <tissue evidence="5">Gill</tissue>
    </source>
</reference>
<accession>A0AAE1EZF7</accession>
<dbReference type="Proteomes" id="UP001286313">
    <property type="component" value="Unassembled WGS sequence"/>
</dbReference>
<dbReference type="PROSITE" id="PS50005">
    <property type="entry name" value="TPR"/>
    <property type="match status" value="2"/>
</dbReference>
<dbReference type="Gene3D" id="3.40.50.10480">
    <property type="entry name" value="Probable brix-domain ribosomal biogenesis protein"/>
    <property type="match status" value="1"/>
</dbReference>
<dbReference type="SMART" id="SM00879">
    <property type="entry name" value="Brix"/>
    <property type="match status" value="1"/>
</dbReference>
<dbReference type="PROSITE" id="PS50833">
    <property type="entry name" value="BRIX"/>
    <property type="match status" value="1"/>
</dbReference>
<dbReference type="Pfam" id="PF13424">
    <property type="entry name" value="TPR_12"/>
    <property type="match status" value="1"/>
</dbReference>
<feature type="region of interest" description="Disordered" evidence="3">
    <location>
        <begin position="420"/>
        <end position="505"/>
    </location>
</feature>
<feature type="compositionally biased region" description="Low complexity" evidence="3">
    <location>
        <begin position="700"/>
        <end position="728"/>
    </location>
</feature>
<feature type="compositionally biased region" description="Basic and acidic residues" evidence="3">
    <location>
        <begin position="781"/>
        <end position="804"/>
    </location>
</feature>
<dbReference type="GO" id="GO:0032040">
    <property type="term" value="C:small-subunit processome"/>
    <property type="evidence" value="ECO:0007669"/>
    <property type="project" value="TreeGrafter"/>
</dbReference>
<evidence type="ECO:0000256" key="1">
    <source>
        <dbReference type="PROSITE-ProRule" id="PRU00339"/>
    </source>
</evidence>
<feature type="compositionally biased region" description="Basic and acidic residues" evidence="3">
    <location>
        <begin position="740"/>
        <end position="756"/>
    </location>
</feature>
<dbReference type="InterPro" id="IPR011990">
    <property type="entry name" value="TPR-like_helical_dom_sf"/>
</dbReference>
<dbReference type="SUPFAM" id="SSF52954">
    <property type="entry name" value="Class II aaRS ABD-related"/>
    <property type="match status" value="1"/>
</dbReference>
<organism evidence="5 6">
    <name type="scientific">Petrolisthes cinctipes</name>
    <name type="common">Flat porcelain crab</name>
    <dbReference type="NCBI Taxonomy" id="88211"/>
    <lineage>
        <taxon>Eukaryota</taxon>
        <taxon>Metazoa</taxon>
        <taxon>Ecdysozoa</taxon>
        <taxon>Arthropoda</taxon>
        <taxon>Crustacea</taxon>
        <taxon>Multicrustacea</taxon>
        <taxon>Malacostraca</taxon>
        <taxon>Eumalacostraca</taxon>
        <taxon>Eucarida</taxon>
        <taxon>Decapoda</taxon>
        <taxon>Pleocyemata</taxon>
        <taxon>Anomura</taxon>
        <taxon>Galatheoidea</taxon>
        <taxon>Porcellanidae</taxon>
        <taxon>Petrolisthes</taxon>
    </lineage>
</organism>
<dbReference type="GO" id="GO:0042274">
    <property type="term" value="P:ribosomal small subunit biogenesis"/>
    <property type="evidence" value="ECO:0007669"/>
    <property type="project" value="UniProtKB-ARBA"/>
</dbReference>
<dbReference type="GO" id="GO:0005654">
    <property type="term" value="C:nucleoplasm"/>
    <property type="evidence" value="ECO:0007669"/>
    <property type="project" value="UniProtKB-ARBA"/>
</dbReference>
<sequence length="804" mass="90076">MSDFSLRRQARMRREYLYRKSIQDRNATMQQRKDTVKQCMQDGHEIPTVLKDKALDLLAGGDWDDAGPQLAVELGGEAAGGLTDIDDEYRWAGVEDPKVVITTSRDPSSKLKQFAKEIKLLFPNSQRLNRGNFETKQLMEACRNNDITDFIVLHETRGNPDAMLISHLPNGPTAYFNLTDVVMRHDIPNMGTMSEQFPHLIFHNFKSKLGLRTRNILKYLFPVPKDDSQRVVSFINLDDWILFRQHTFKKVNEGKDHELNEIGPRFSMKLYKIMMGTLEQEGAADIEFVLKPYLNTARKRKFLSDEDPWSRHNTGCLTSSPPPHTMSHTPEKCAPPNQSPKSSPTKKEIDAATAALNHFAQGKRHLVVGDIPSAVNSLQEACRFLAEEYGETAPECGDAYYHYGQALLELARIENGVLGNALEGEDGSTEDEEEEEDGDDDDDDDDTEAGEGDDAEAGDGDDAKAGDGEESQEEKSQNEEGNKEENGSQGEGEGEKTEEDEEEVTNLQLSWEMLELAKVIFQKQEEANPEMSKKVAQVYLKLGEVGLESENYAQGIEDFQQCLQIQERILEDDDRCLAETHYQLGVAHSFSDDFDKAIQSFNAAIKVIEQRIENLLKKIKEKESWTEEQRTKDAAVRPDPFYTEQGEIDELNQLLPEIKDKITDMEQMKNDSREKIQRAHKSEDDLEALKAQAIAGKMGGSSAFGESSSSIGFDAPSSSNSGSAASAAKPITHLVRKKRKAEDDVKEDQKKVRGENGEAVPVKSVAIKSDIQMESMVTKGDSTKKESNAVKLKENGCTKTEEKD</sequence>
<dbReference type="PANTHER" id="PTHR22734:SF2">
    <property type="entry name" value="U3 SMALL NUCLEOLAR RIBONUCLEOPROTEIN PROTEIN IMP4"/>
    <property type="match status" value="1"/>
</dbReference>
<dbReference type="GO" id="GO:0030515">
    <property type="term" value="F:snoRNA binding"/>
    <property type="evidence" value="ECO:0007669"/>
    <property type="project" value="TreeGrafter"/>
</dbReference>
<evidence type="ECO:0000259" key="4">
    <source>
        <dbReference type="PROSITE" id="PS50833"/>
    </source>
</evidence>
<dbReference type="GO" id="GO:0042134">
    <property type="term" value="F:rRNA primary transcript binding"/>
    <property type="evidence" value="ECO:0007669"/>
    <property type="project" value="InterPro"/>
</dbReference>
<proteinExistence type="predicted"/>
<feature type="repeat" description="TPR" evidence="1">
    <location>
        <begin position="536"/>
        <end position="569"/>
    </location>
</feature>
<protein>
    <recommendedName>
        <fullName evidence="4">Brix domain-containing protein</fullName>
    </recommendedName>
</protein>
<feature type="compositionally biased region" description="Basic and acidic residues" evidence="3">
    <location>
        <begin position="461"/>
        <end position="486"/>
    </location>
</feature>
<dbReference type="InterPro" id="IPR019734">
    <property type="entry name" value="TPR_rpt"/>
</dbReference>
<dbReference type="Pfam" id="PF04427">
    <property type="entry name" value="Brix"/>
    <property type="match status" value="1"/>
</dbReference>